<dbReference type="GO" id="GO:0005856">
    <property type="term" value="C:cytoskeleton"/>
    <property type="evidence" value="ECO:0007669"/>
    <property type="project" value="TreeGrafter"/>
</dbReference>
<dbReference type="PANTHER" id="PTHR47357">
    <property type="entry name" value="COP1-INTERACTIVE PROTEIN 1"/>
    <property type="match status" value="1"/>
</dbReference>
<dbReference type="GO" id="GO:0005200">
    <property type="term" value="F:structural constituent of cytoskeleton"/>
    <property type="evidence" value="ECO:0007669"/>
    <property type="project" value="TreeGrafter"/>
</dbReference>
<evidence type="ECO:0000256" key="1">
    <source>
        <dbReference type="ARBA" id="ARBA00023054"/>
    </source>
</evidence>
<feature type="compositionally biased region" description="Acidic residues" evidence="3">
    <location>
        <begin position="106"/>
        <end position="118"/>
    </location>
</feature>
<reference evidence="6" key="2">
    <citation type="submission" date="2025-08" db="UniProtKB">
        <authorList>
            <consortium name="RefSeq"/>
        </authorList>
    </citation>
    <scope>IDENTIFICATION</scope>
    <source>
        <tissue evidence="6">Young leaves</tissue>
    </source>
</reference>
<dbReference type="Pfam" id="PF07765">
    <property type="entry name" value="KIP1"/>
    <property type="match status" value="1"/>
</dbReference>
<dbReference type="RefSeq" id="XP_027343184.1">
    <property type="nucleotide sequence ID" value="XM_027487383.1"/>
</dbReference>
<keyword evidence="1 2" id="KW-0175">Coiled coil</keyword>
<feature type="region of interest" description="Disordered" evidence="3">
    <location>
        <begin position="94"/>
        <end position="140"/>
    </location>
</feature>
<dbReference type="OrthoDB" id="10255522at2759"/>
<sequence length="685" mass="80186">MNNLRSRESVKFFGSPVEHENAELLLRTKTDIDNSISKILKLVKNKNRSAEDGSPKHSRKETQLVGLIEDLHNQHQSLYALYDRVTEEFGKVISRRRNKRTSDSSSDSDSEYFSSEEVDGNKRRSEKEHYNVSHYNTPKHEPYTTELEEQLTLLVKEMENLNQKKGNLELEVESQTHEVKQLSAKNTVLHDQIMDLELKLKEENGVVSDLQAKLINNENQAKSNVANFMQKLDFVENQNKELEAQMERKGEETSQLVVQIENLNENLAETRSVEENMKEEKERFLARMKDLELELEARSTEKNELEEKLSNTSYEIKQLIDENKTLQDRNRELRTSLTKKGEEISSFLREHENNKNGASMEALALKAKVNAMRLELDTLQEQKNKLEQQNERSQKEHAESLAKMETLNANLSDQEKTIERMCEENKQAKTISSKLMSNQRLAERKMEELAEKFRKKMEDNIRLLHQRLHVAEQVNNENKNSCKMTKQRYEEENKVLGEKVATYEEELRALKEDADPTPSQVTLYFPNEFELVGLIELDLKVEEHKEYVMTRVSKMMREVDFAKDWVNKRNGEVRELKDNVDNLKDSLNKKEEQEVLLREKVWNLEAKVSKEGGEKLNLTKAVSQLEKKVAKLEKNMKEKDEELVSLGEKKREAIRQLCILVDFHRDRCNYLKDVVTKSRRVKNKT</sequence>
<dbReference type="Gene3D" id="1.10.287.1490">
    <property type="match status" value="1"/>
</dbReference>
<accession>A0A8B8KK05</accession>
<evidence type="ECO:0000256" key="2">
    <source>
        <dbReference type="SAM" id="Coils"/>
    </source>
</evidence>
<feature type="domain" description="NAB" evidence="4">
    <location>
        <begin position="9"/>
        <end position="89"/>
    </location>
</feature>
<dbReference type="InterPro" id="IPR011684">
    <property type="entry name" value="NAB"/>
</dbReference>
<feature type="compositionally biased region" description="Basic and acidic residues" evidence="3">
    <location>
        <begin position="119"/>
        <end position="131"/>
    </location>
</feature>
<dbReference type="GeneID" id="113855752"/>
<dbReference type="AlphaFoldDB" id="A0A8B8KK05"/>
<evidence type="ECO:0000259" key="4">
    <source>
        <dbReference type="PROSITE" id="PS51774"/>
    </source>
</evidence>
<dbReference type="Proteomes" id="UP000694853">
    <property type="component" value="Unplaced"/>
</dbReference>
<feature type="coiled-coil region" evidence="2">
    <location>
        <begin position="144"/>
        <end position="513"/>
    </location>
</feature>
<keyword evidence="5" id="KW-1185">Reference proteome</keyword>
<proteinExistence type="predicted"/>
<evidence type="ECO:0000313" key="5">
    <source>
        <dbReference type="Proteomes" id="UP000694853"/>
    </source>
</evidence>
<gene>
    <name evidence="6" type="primary">LOC113855752</name>
</gene>
<dbReference type="PANTHER" id="PTHR47357:SF4">
    <property type="entry name" value="MYOSIN HEAVY CHAIN-LIKE PROTEIN"/>
    <property type="match status" value="1"/>
</dbReference>
<dbReference type="PROSITE" id="PS51774">
    <property type="entry name" value="NAB"/>
    <property type="match status" value="1"/>
</dbReference>
<reference evidence="5" key="1">
    <citation type="journal article" date="2019" name="Toxins">
        <title>Detection of Abrin-Like and Prepropulchellin-Like Toxin Genes and Transcripts Using Whole Genome Sequencing and Full-Length Transcript Sequencing of Abrus precatorius.</title>
        <authorList>
            <person name="Hovde B.T."/>
            <person name="Daligault H.E."/>
            <person name="Hanschen E.R."/>
            <person name="Kunde Y.A."/>
            <person name="Johnson M.B."/>
            <person name="Starkenburg S.R."/>
            <person name="Johnson S.L."/>
        </authorList>
    </citation>
    <scope>NUCLEOTIDE SEQUENCE [LARGE SCALE GENOMIC DNA]</scope>
</reference>
<protein>
    <submittedName>
        <fullName evidence="6">COP1-interactive protein 1-like</fullName>
    </submittedName>
</protein>
<evidence type="ECO:0000313" key="6">
    <source>
        <dbReference type="RefSeq" id="XP_027343184.1"/>
    </source>
</evidence>
<name>A0A8B8KK05_ABRPR</name>
<feature type="coiled-coil region" evidence="2">
    <location>
        <begin position="566"/>
        <end position="656"/>
    </location>
</feature>
<dbReference type="KEGG" id="aprc:113855752"/>
<organism evidence="5 6">
    <name type="scientific">Abrus precatorius</name>
    <name type="common">Indian licorice</name>
    <name type="synonym">Glycine abrus</name>
    <dbReference type="NCBI Taxonomy" id="3816"/>
    <lineage>
        <taxon>Eukaryota</taxon>
        <taxon>Viridiplantae</taxon>
        <taxon>Streptophyta</taxon>
        <taxon>Embryophyta</taxon>
        <taxon>Tracheophyta</taxon>
        <taxon>Spermatophyta</taxon>
        <taxon>Magnoliopsida</taxon>
        <taxon>eudicotyledons</taxon>
        <taxon>Gunneridae</taxon>
        <taxon>Pentapetalae</taxon>
        <taxon>rosids</taxon>
        <taxon>fabids</taxon>
        <taxon>Fabales</taxon>
        <taxon>Fabaceae</taxon>
        <taxon>Papilionoideae</taxon>
        <taxon>50 kb inversion clade</taxon>
        <taxon>NPAAA clade</taxon>
        <taxon>indigoferoid/millettioid clade</taxon>
        <taxon>Abreae</taxon>
        <taxon>Abrus</taxon>
    </lineage>
</organism>
<evidence type="ECO:0000256" key="3">
    <source>
        <dbReference type="SAM" id="MobiDB-lite"/>
    </source>
</evidence>
<dbReference type="GO" id="GO:0003779">
    <property type="term" value="F:actin binding"/>
    <property type="evidence" value="ECO:0007669"/>
    <property type="project" value="InterPro"/>
</dbReference>